<dbReference type="RefSeq" id="WP_126726142.1">
    <property type="nucleotide sequence ID" value="NZ_RYZH01000026.1"/>
</dbReference>
<dbReference type="InterPro" id="IPR037523">
    <property type="entry name" value="VOC_core"/>
</dbReference>
<dbReference type="PANTHER" id="PTHR34109:SF1">
    <property type="entry name" value="VOC DOMAIN-CONTAINING PROTEIN"/>
    <property type="match status" value="1"/>
</dbReference>
<dbReference type="PANTHER" id="PTHR34109">
    <property type="entry name" value="BNAUNNG04460D PROTEIN-RELATED"/>
    <property type="match status" value="1"/>
</dbReference>
<evidence type="ECO:0000259" key="1">
    <source>
        <dbReference type="PROSITE" id="PS51819"/>
    </source>
</evidence>
<dbReference type="Pfam" id="PF00903">
    <property type="entry name" value="Glyoxalase"/>
    <property type="match status" value="1"/>
</dbReference>
<proteinExistence type="predicted"/>
<name>A0A432MIS2_9BACT</name>
<reference evidence="2 3" key="1">
    <citation type="submission" date="2018-12" db="EMBL/GenBank/DDBJ databases">
        <authorList>
            <person name="Toschakov S.V."/>
        </authorList>
    </citation>
    <scope>NUCLEOTIDE SEQUENCE [LARGE SCALE GENOMIC DNA]</scope>
    <source>
        <strain evidence="2 3">GM2012</strain>
    </source>
</reference>
<dbReference type="SUPFAM" id="SSF54593">
    <property type="entry name" value="Glyoxalase/Bleomycin resistance protein/Dihydroxybiphenyl dioxygenase"/>
    <property type="match status" value="1"/>
</dbReference>
<dbReference type="AlphaFoldDB" id="A0A432MIS2"/>
<gene>
    <name evidence="2" type="ORF">TsocGM_14290</name>
</gene>
<evidence type="ECO:0000313" key="2">
    <source>
        <dbReference type="EMBL" id="RUL87098.1"/>
    </source>
</evidence>
<evidence type="ECO:0000313" key="3">
    <source>
        <dbReference type="Proteomes" id="UP000280296"/>
    </source>
</evidence>
<dbReference type="Proteomes" id="UP000280296">
    <property type="component" value="Unassembled WGS sequence"/>
</dbReference>
<dbReference type="InterPro" id="IPR004360">
    <property type="entry name" value="Glyas_Fos-R_dOase_dom"/>
</dbReference>
<sequence length="159" mass="17178">MSHPIPAGFHTITPHLVVAGASEAIEFYKRAFGAEERSRMPLPAEGGVVKIGHAELRIGDSHLFLADEFPDYGSVGPSGGRSPVTIHLYVTDADAAFARAVEAGATVAMPLQDMFWGDRYGKLVDPFGHHWSIAEHLEDVAPEQLRERMAAAMAEAPCE</sequence>
<dbReference type="Gene3D" id="3.30.720.110">
    <property type="match status" value="1"/>
</dbReference>
<dbReference type="EMBL" id="RYZH01000026">
    <property type="protein sequence ID" value="RUL87098.1"/>
    <property type="molecule type" value="Genomic_DNA"/>
</dbReference>
<dbReference type="PROSITE" id="PS51819">
    <property type="entry name" value="VOC"/>
    <property type="match status" value="1"/>
</dbReference>
<feature type="domain" description="VOC" evidence="1">
    <location>
        <begin position="8"/>
        <end position="136"/>
    </location>
</feature>
<dbReference type="CDD" id="cd07246">
    <property type="entry name" value="VOC_like"/>
    <property type="match status" value="1"/>
</dbReference>
<accession>A0A432MIS2</accession>
<organism evidence="2 3">
    <name type="scientific">Tautonia sociabilis</name>
    <dbReference type="NCBI Taxonomy" id="2080755"/>
    <lineage>
        <taxon>Bacteria</taxon>
        <taxon>Pseudomonadati</taxon>
        <taxon>Planctomycetota</taxon>
        <taxon>Planctomycetia</taxon>
        <taxon>Isosphaerales</taxon>
        <taxon>Isosphaeraceae</taxon>
        <taxon>Tautonia</taxon>
    </lineage>
</organism>
<dbReference type="OrthoDB" id="9795306at2"/>
<reference evidence="2 3" key="2">
    <citation type="submission" date="2019-01" db="EMBL/GenBank/DDBJ databases">
        <title>Tautonia sociabilis, a novel thermotolerant planctomycete of Isosphaeraceae family, isolated from a 4000 m deep subterranean habitat.</title>
        <authorList>
            <person name="Kovaleva O.L."/>
            <person name="Elcheninov A.G."/>
            <person name="Van Heerden E."/>
            <person name="Toshchakov S.V."/>
            <person name="Novikov A."/>
            <person name="Bonch-Osmolovskaya E.A."/>
            <person name="Kublanov I.V."/>
        </authorList>
    </citation>
    <scope>NUCLEOTIDE SEQUENCE [LARGE SCALE GENOMIC DNA]</scope>
    <source>
        <strain evidence="2 3">GM2012</strain>
    </source>
</reference>
<dbReference type="InterPro" id="IPR029068">
    <property type="entry name" value="Glyas_Bleomycin-R_OHBP_Dase"/>
</dbReference>
<dbReference type="Gene3D" id="3.30.720.120">
    <property type="match status" value="1"/>
</dbReference>
<comment type="caution">
    <text evidence="2">The sequence shown here is derived from an EMBL/GenBank/DDBJ whole genome shotgun (WGS) entry which is preliminary data.</text>
</comment>
<keyword evidence="3" id="KW-1185">Reference proteome</keyword>
<protein>
    <submittedName>
        <fullName evidence="2">VOC family protein</fullName>
    </submittedName>
</protein>